<reference evidence="1 2" key="1">
    <citation type="submission" date="2019-03" db="EMBL/GenBank/DDBJ databases">
        <title>Draft genome sequences of novel Actinobacteria.</title>
        <authorList>
            <person name="Sahin N."/>
            <person name="Ay H."/>
            <person name="Saygin H."/>
        </authorList>
    </citation>
    <scope>NUCLEOTIDE SEQUENCE [LARGE SCALE GENOMIC DNA]</scope>
    <source>
        <strain evidence="1 2">CH32</strain>
    </source>
</reference>
<dbReference type="InterPro" id="IPR045990">
    <property type="entry name" value="DUF5946"/>
</dbReference>
<organism evidence="1 2">
    <name type="scientific">Nonomuraea terrae</name>
    <dbReference type="NCBI Taxonomy" id="2530383"/>
    <lineage>
        <taxon>Bacteria</taxon>
        <taxon>Bacillati</taxon>
        <taxon>Actinomycetota</taxon>
        <taxon>Actinomycetes</taxon>
        <taxon>Streptosporangiales</taxon>
        <taxon>Streptosporangiaceae</taxon>
        <taxon>Nonomuraea</taxon>
    </lineage>
</organism>
<evidence type="ECO:0000313" key="1">
    <source>
        <dbReference type="EMBL" id="TDD51305.1"/>
    </source>
</evidence>
<protein>
    <submittedName>
        <fullName evidence="1">Uncharacterized protein</fullName>
    </submittedName>
</protein>
<dbReference type="OrthoDB" id="4775362at2"/>
<dbReference type="RefSeq" id="WP_132611210.1">
    <property type="nucleotide sequence ID" value="NZ_SMKQ01000021.1"/>
</dbReference>
<evidence type="ECO:0000313" key="2">
    <source>
        <dbReference type="Proteomes" id="UP000295302"/>
    </source>
</evidence>
<keyword evidence="2" id="KW-1185">Reference proteome</keyword>
<proteinExistence type="predicted"/>
<dbReference type="Pfam" id="PF19371">
    <property type="entry name" value="DUF5946"/>
    <property type="match status" value="1"/>
</dbReference>
<dbReference type="AlphaFoldDB" id="A0A4R4Z0D5"/>
<dbReference type="EMBL" id="SMKQ01000021">
    <property type="protein sequence ID" value="TDD51305.1"/>
    <property type="molecule type" value="Genomic_DNA"/>
</dbReference>
<dbReference type="Proteomes" id="UP000295302">
    <property type="component" value="Unassembled WGS sequence"/>
</dbReference>
<name>A0A4R4Z0D5_9ACTN</name>
<sequence>MADGAGVSRCECGAAAGPLGVCVDYFHGILAEEQSDPQMYRWHAPVVCVHLLQHPSQAHENYRDGQFRLLQFYLDKGLDALLRLTAHQVARNNHRARSGYDMAPLEAYAPLPQGESPRSFRATLCGLPFRDGSFAADGHPAYGHRIHAIAEATVESWRSVEG</sequence>
<accession>A0A4R4Z0D5</accession>
<comment type="caution">
    <text evidence="1">The sequence shown here is derived from an EMBL/GenBank/DDBJ whole genome shotgun (WGS) entry which is preliminary data.</text>
</comment>
<gene>
    <name evidence="1" type="ORF">E1286_10615</name>
</gene>